<evidence type="ECO:0000256" key="4">
    <source>
        <dbReference type="ARBA" id="ARBA00022989"/>
    </source>
</evidence>
<evidence type="ECO:0000313" key="7">
    <source>
        <dbReference type="EMBL" id="MFD1524982.1"/>
    </source>
</evidence>
<dbReference type="RefSeq" id="WP_379817869.1">
    <property type="nucleotide sequence ID" value="NZ_JBHUDH010000011.1"/>
</dbReference>
<feature type="transmembrane region" description="Helical" evidence="6">
    <location>
        <begin position="289"/>
        <end position="317"/>
    </location>
</feature>
<feature type="transmembrane region" description="Helical" evidence="6">
    <location>
        <begin position="145"/>
        <end position="167"/>
    </location>
</feature>
<evidence type="ECO:0000256" key="1">
    <source>
        <dbReference type="ARBA" id="ARBA00004141"/>
    </source>
</evidence>
<dbReference type="PANTHER" id="PTHR21716">
    <property type="entry name" value="TRANSMEMBRANE PROTEIN"/>
    <property type="match status" value="1"/>
</dbReference>
<keyword evidence="8" id="KW-1185">Reference proteome</keyword>
<comment type="subcellular location">
    <subcellularLocation>
        <location evidence="1">Membrane</location>
        <topology evidence="1">Multi-pass membrane protein</topology>
    </subcellularLocation>
</comment>
<feature type="transmembrane region" description="Helical" evidence="6">
    <location>
        <begin position="251"/>
        <end position="269"/>
    </location>
</feature>
<accession>A0ABD6B2N1</accession>
<feature type="transmembrane region" description="Helical" evidence="6">
    <location>
        <begin position="188"/>
        <end position="212"/>
    </location>
</feature>
<dbReference type="PANTHER" id="PTHR21716:SF4">
    <property type="entry name" value="TRANSMEMBRANE PROTEIN 245"/>
    <property type="match status" value="1"/>
</dbReference>
<protein>
    <submittedName>
        <fullName evidence="7">AI-2E family transporter</fullName>
    </submittedName>
</protein>
<proteinExistence type="inferred from homology"/>
<comment type="caution">
    <text evidence="7">The sequence shown here is derived from an EMBL/GenBank/DDBJ whole genome shotgun (WGS) entry which is preliminary data.</text>
</comment>
<gene>
    <name evidence="7" type="ORF">ACFR9S_01520</name>
</gene>
<evidence type="ECO:0000313" key="8">
    <source>
        <dbReference type="Proteomes" id="UP001597111"/>
    </source>
</evidence>
<evidence type="ECO:0000256" key="2">
    <source>
        <dbReference type="ARBA" id="ARBA00009773"/>
    </source>
</evidence>
<evidence type="ECO:0000256" key="3">
    <source>
        <dbReference type="ARBA" id="ARBA00022692"/>
    </source>
</evidence>
<dbReference type="GO" id="GO:0016020">
    <property type="term" value="C:membrane"/>
    <property type="evidence" value="ECO:0007669"/>
    <property type="project" value="UniProtKB-SubCell"/>
</dbReference>
<keyword evidence="5 6" id="KW-0472">Membrane</keyword>
<name>A0ABD6B2N1_9EURY</name>
<feature type="transmembrane region" description="Helical" evidence="6">
    <location>
        <begin position="64"/>
        <end position="84"/>
    </location>
</feature>
<sequence length="352" mass="36453">METDFGKTRLLVLALVVLTALSAVVLAEVLYTVVFAITVAYTLFPFRQAIVDRGYSRRTATTTVTGVAALALVGAVVPVAFVLYRRRSVLLDIARELPESIPIVVGEFSYTIETTPLIAAVAAALRDAALSIASAATVLSLKGMLFAIVVYGLLALAASVRSVAVGLAPADFYDVLERYHERVHATLVGIYVVQAATAAATSVVAYVVFALLGYDAALTLAVVAGVLQFVPVVGPSVVIVALAATDVVAGNVPRATTVLLVGLLVVGFLPDAVVRPRLAAVTGDLPTTLYFVGFVGGVLTIGPLGFVLGPLAVGLLVETVELLSTVPEIEDAPAPEALADEAVQSDREAGIE</sequence>
<feature type="transmembrane region" description="Helical" evidence="6">
    <location>
        <begin position="12"/>
        <end position="44"/>
    </location>
</feature>
<evidence type="ECO:0000256" key="5">
    <source>
        <dbReference type="ARBA" id="ARBA00023136"/>
    </source>
</evidence>
<feature type="transmembrane region" description="Helical" evidence="6">
    <location>
        <begin position="218"/>
        <end position="244"/>
    </location>
</feature>
<reference evidence="7 8" key="1">
    <citation type="journal article" date="2019" name="Int. J. Syst. Evol. Microbiol.">
        <title>The Global Catalogue of Microorganisms (GCM) 10K type strain sequencing project: providing services to taxonomists for standard genome sequencing and annotation.</title>
        <authorList>
            <consortium name="The Broad Institute Genomics Platform"/>
            <consortium name="The Broad Institute Genome Sequencing Center for Infectious Disease"/>
            <person name="Wu L."/>
            <person name="Ma J."/>
        </authorList>
    </citation>
    <scope>NUCLEOTIDE SEQUENCE [LARGE SCALE GENOMIC DNA]</scope>
    <source>
        <strain evidence="7 8">CGMCC 1.12285</strain>
    </source>
</reference>
<keyword evidence="4 6" id="KW-1133">Transmembrane helix</keyword>
<evidence type="ECO:0000256" key="6">
    <source>
        <dbReference type="SAM" id="Phobius"/>
    </source>
</evidence>
<organism evidence="7 8">
    <name type="scientific">Halolamina salina</name>
    <dbReference type="NCBI Taxonomy" id="1220023"/>
    <lineage>
        <taxon>Archaea</taxon>
        <taxon>Methanobacteriati</taxon>
        <taxon>Methanobacteriota</taxon>
        <taxon>Stenosarchaea group</taxon>
        <taxon>Halobacteria</taxon>
        <taxon>Halobacteriales</taxon>
        <taxon>Haloferacaceae</taxon>
    </lineage>
</organism>
<dbReference type="EMBL" id="JBHUDH010000011">
    <property type="protein sequence ID" value="MFD1524982.1"/>
    <property type="molecule type" value="Genomic_DNA"/>
</dbReference>
<dbReference type="AlphaFoldDB" id="A0ABD6B2N1"/>
<keyword evidence="3 6" id="KW-0812">Transmembrane</keyword>
<dbReference type="InterPro" id="IPR002549">
    <property type="entry name" value="AI-2E-like"/>
</dbReference>
<dbReference type="Proteomes" id="UP001597111">
    <property type="component" value="Unassembled WGS sequence"/>
</dbReference>
<dbReference type="Pfam" id="PF01594">
    <property type="entry name" value="AI-2E_transport"/>
    <property type="match status" value="1"/>
</dbReference>
<comment type="similarity">
    <text evidence="2">Belongs to the autoinducer-2 exporter (AI-2E) (TC 2.A.86) family.</text>
</comment>